<evidence type="ECO:0000256" key="1">
    <source>
        <dbReference type="ARBA" id="ARBA00010884"/>
    </source>
</evidence>
<keyword evidence="2" id="KW-0732">Signal</keyword>
<dbReference type="EMBL" id="JAHUTI010035124">
    <property type="protein sequence ID" value="MED6243665.1"/>
    <property type="molecule type" value="Genomic_DNA"/>
</dbReference>
<evidence type="ECO:0000313" key="4">
    <source>
        <dbReference type="Proteomes" id="UP001345963"/>
    </source>
</evidence>
<protein>
    <submittedName>
        <fullName evidence="3">Monoacylglycerol lipase ABHD2-B</fullName>
    </submittedName>
</protein>
<comment type="similarity">
    <text evidence="1">Belongs to the AB hydrolase superfamily. AB hydrolase 4 family.</text>
</comment>
<dbReference type="InterPro" id="IPR029058">
    <property type="entry name" value="AB_hydrolase_fold"/>
</dbReference>
<accession>A0ABU7B0M1</accession>
<gene>
    <name evidence="3" type="primary">ABHD2B</name>
    <name evidence="3" type="ORF">ATANTOWER_024702</name>
</gene>
<proteinExistence type="inferred from homology"/>
<comment type="caution">
    <text evidence="3">The sequence shown here is derived from an EMBL/GenBank/DDBJ whole genome shotgun (WGS) entry which is preliminary data.</text>
</comment>
<organism evidence="3 4">
    <name type="scientific">Ataeniobius toweri</name>
    <dbReference type="NCBI Taxonomy" id="208326"/>
    <lineage>
        <taxon>Eukaryota</taxon>
        <taxon>Metazoa</taxon>
        <taxon>Chordata</taxon>
        <taxon>Craniata</taxon>
        <taxon>Vertebrata</taxon>
        <taxon>Euteleostomi</taxon>
        <taxon>Actinopterygii</taxon>
        <taxon>Neopterygii</taxon>
        <taxon>Teleostei</taxon>
        <taxon>Neoteleostei</taxon>
        <taxon>Acanthomorphata</taxon>
        <taxon>Ovalentaria</taxon>
        <taxon>Atherinomorphae</taxon>
        <taxon>Cyprinodontiformes</taxon>
        <taxon>Goodeidae</taxon>
        <taxon>Ataeniobius</taxon>
    </lineage>
</organism>
<dbReference type="SUPFAM" id="SSF53474">
    <property type="entry name" value="alpha/beta-Hydrolases"/>
    <property type="match status" value="1"/>
</dbReference>
<reference evidence="3 4" key="1">
    <citation type="submission" date="2021-07" db="EMBL/GenBank/DDBJ databases">
        <authorList>
            <person name="Palmer J.M."/>
        </authorList>
    </citation>
    <scope>NUCLEOTIDE SEQUENCE [LARGE SCALE GENOMIC DNA]</scope>
    <source>
        <strain evidence="3 4">AT_MEX2019</strain>
        <tissue evidence="3">Muscle</tissue>
    </source>
</reference>
<name>A0ABU7B0M1_9TELE</name>
<sequence length="121" mass="13615">MLILVLRHSLLSMSSSSIGDTDLNKLYAATSMMQIDDNIMRKFHGYGSLREYYEKESCVHYIHNVSVPLLLVNSSDDPLIHRSLLAIPGRLAGLCLTKKHIVTWSPGSMMKFSLLSLYRAS</sequence>
<dbReference type="PANTHER" id="PTHR10794">
    <property type="entry name" value="ABHYDROLASE DOMAIN-CONTAINING PROTEIN"/>
    <property type="match status" value="1"/>
</dbReference>
<dbReference type="Proteomes" id="UP001345963">
    <property type="component" value="Unassembled WGS sequence"/>
</dbReference>
<keyword evidence="4" id="KW-1185">Reference proteome</keyword>
<feature type="chain" id="PRO_5046984601" evidence="2">
    <location>
        <begin position="17"/>
        <end position="121"/>
    </location>
</feature>
<feature type="signal peptide" evidence="2">
    <location>
        <begin position="1"/>
        <end position="16"/>
    </location>
</feature>
<dbReference type="InterPro" id="IPR050960">
    <property type="entry name" value="AB_hydrolase_4_sf"/>
</dbReference>
<dbReference type="PANTHER" id="PTHR10794:SF45">
    <property type="entry name" value="MONOACYLGLYCEROL LIPASE ABHD2"/>
    <property type="match status" value="1"/>
</dbReference>
<dbReference type="PROSITE" id="PS01133">
    <property type="entry name" value="UPF0017"/>
    <property type="match status" value="1"/>
</dbReference>
<evidence type="ECO:0000256" key="2">
    <source>
        <dbReference type="SAM" id="SignalP"/>
    </source>
</evidence>
<dbReference type="InterPro" id="IPR000952">
    <property type="entry name" value="AB_hydrolase_4_CS"/>
</dbReference>
<evidence type="ECO:0000313" key="3">
    <source>
        <dbReference type="EMBL" id="MED6243665.1"/>
    </source>
</evidence>